<sequence>MSPISLLIRKQQSYCAKVDQLSFSFMAEENSQLNNLQEENGASELQSLVERVGDLPPLSPKEGDDSKDEEMSRGLAQVQEEMEECIRRFQCYLFCFI</sequence>
<proteinExistence type="predicted"/>
<reference evidence="2" key="1">
    <citation type="journal article" date="2015" name="Sci. Rep.">
        <title>The power of single molecule real-time sequencing technology in the de novo assembly of a eukaryotic genome.</title>
        <authorList>
            <person name="Sakai H."/>
            <person name="Naito K."/>
            <person name="Ogiso-Tanaka E."/>
            <person name="Takahashi Y."/>
            <person name="Iseki K."/>
            <person name="Muto C."/>
            <person name="Satou K."/>
            <person name="Teruya K."/>
            <person name="Shiroma A."/>
            <person name="Shimoji M."/>
            <person name="Hirano T."/>
            <person name="Itoh T."/>
            <person name="Kaga A."/>
            <person name="Tomooka N."/>
        </authorList>
    </citation>
    <scope>NUCLEOTIDE SEQUENCE</scope>
</reference>
<evidence type="ECO:0000313" key="2">
    <source>
        <dbReference type="EMBL" id="BAU03158.1"/>
    </source>
</evidence>
<evidence type="ECO:0000256" key="1">
    <source>
        <dbReference type="SAM" id="MobiDB-lite"/>
    </source>
</evidence>
<feature type="compositionally biased region" description="Basic and acidic residues" evidence="1">
    <location>
        <begin position="61"/>
        <end position="72"/>
    </location>
</feature>
<feature type="region of interest" description="Disordered" evidence="1">
    <location>
        <begin position="53"/>
        <end position="75"/>
    </location>
</feature>
<protein>
    <submittedName>
        <fullName evidence="2">Uncharacterized protein</fullName>
    </submittedName>
</protein>
<dbReference type="AlphaFoldDB" id="A0A0S3TDL5"/>
<accession>A0A0S3TDL5</accession>
<name>A0A0S3TDL5_PHAAN</name>
<gene>
    <name evidence="2" type="primary">Vigan.UMG023600</name>
    <name evidence="2" type="ORF">VIGAN_UM023600</name>
</gene>
<organism evidence="2">
    <name type="scientific">Vigna angularis var. angularis</name>
    <dbReference type="NCBI Taxonomy" id="157739"/>
    <lineage>
        <taxon>Eukaryota</taxon>
        <taxon>Viridiplantae</taxon>
        <taxon>Streptophyta</taxon>
        <taxon>Embryophyta</taxon>
        <taxon>Tracheophyta</taxon>
        <taxon>Spermatophyta</taxon>
        <taxon>Magnoliopsida</taxon>
        <taxon>eudicotyledons</taxon>
        <taxon>Gunneridae</taxon>
        <taxon>Pentapetalae</taxon>
        <taxon>rosids</taxon>
        <taxon>fabids</taxon>
        <taxon>Fabales</taxon>
        <taxon>Fabaceae</taxon>
        <taxon>Papilionoideae</taxon>
        <taxon>50 kb inversion clade</taxon>
        <taxon>NPAAA clade</taxon>
        <taxon>indigoferoid/millettioid clade</taxon>
        <taxon>Phaseoleae</taxon>
        <taxon>Vigna</taxon>
    </lineage>
</organism>
<dbReference type="EMBL" id="AP015102">
    <property type="protein sequence ID" value="BAU03158.1"/>
    <property type="molecule type" value="Genomic_DNA"/>
</dbReference>